<sequence>KKGLNISMRATKLFSCVIVLVLTAREMVDAQLGYSRNWFHLGPRNNPTDLTCLPDGSPCDRITDCCSNWCHPYYPVQRCEPSPCGCYQPPWTPEPIAEVCGRYGDYCDGDHHECCTGYCGPIRCWDSPCIECK</sequence>
<organism evidence="2 3">
    <name type="scientific">Allacma fusca</name>
    <dbReference type="NCBI Taxonomy" id="39272"/>
    <lineage>
        <taxon>Eukaryota</taxon>
        <taxon>Metazoa</taxon>
        <taxon>Ecdysozoa</taxon>
        <taxon>Arthropoda</taxon>
        <taxon>Hexapoda</taxon>
        <taxon>Collembola</taxon>
        <taxon>Symphypleona</taxon>
        <taxon>Sminthuridae</taxon>
        <taxon>Allacma</taxon>
    </lineage>
</organism>
<evidence type="ECO:0000313" key="3">
    <source>
        <dbReference type="Proteomes" id="UP000708208"/>
    </source>
</evidence>
<protein>
    <submittedName>
        <fullName evidence="2">Uncharacterized protein</fullName>
    </submittedName>
</protein>
<dbReference type="AlphaFoldDB" id="A0A8J2KSE7"/>
<dbReference type="Proteomes" id="UP000708208">
    <property type="component" value="Unassembled WGS sequence"/>
</dbReference>
<evidence type="ECO:0000256" key="1">
    <source>
        <dbReference type="SAM" id="SignalP"/>
    </source>
</evidence>
<keyword evidence="3" id="KW-1185">Reference proteome</keyword>
<feature type="chain" id="PRO_5035301277" evidence="1">
    <location>
        <begin position="31"/>
        <end position="133"/>
    </location>
</feature>
<feature type="non-terminal residue" evidence="2">
    <location>
        <position position="1"/>
    </location>
</feature>
<keyword evidence="1" id="KW-0732">Signal</keyword>
<evidence type="ECO:0000313" key="2">
    <source>
        <dbReference type="EMBL" id="CAG7731320.1"/>
    </source>
</evidence>
<reference evidence="2" key="1">
    <citation type="submission" date="2021-06" db="EMBL/GenBank/DDBJ databases">
        <authorList>
            <person name="Hodson N. C."/>
            <person name="Mongue J. A."/>
            <person name="Jaron S. K."/>
        </authorList>
    </citation>
    <scope>NUCLEOTIDE SEQUENCE</scope>
</reference>
<comment type="caution">
    <text evidence="2">The sequence shown here is derived from an EMBL/GenBank/DDBJ whole genome shotgun (WGS) entry which is preliminary data.</text>
</comment>
<accession>A0A8J2KSE7</accession>
<gene>
    <name evidence="2" type="ORF">AFUS01_LOCUS19920</name>
</gene>
<name>A0A8J2KSE7_9HEXA</name>
<feature type="signal peptide" evidence="1">
    <location>
        <begin position="1"/>
        <end position="30"/>
    </location>
</feature>
<proteinExistence type="predicted"/>
<dbReference type="EMBL" id="CAJVCH010210192">
    <property type="protein sequence ID" value="CAG7731320.1"/>
    <property type="molecule type" value="Genomic_DNA"/>
</dbReference>